<dbReference type="InterPro" id="IPR019292">
    <property type="entry name" value="McrC"/>
</dbReference>
<dbReference type="PANTHER" id="PTHR38733:SF1">
    <property type="entry name" value="TYPE IV METHYL-DIRECTED RESTRICTION ENZYME ECOKMCRBC"/>
    <property type="match status" value="1"/>
</dbReference>
<dbReference type="EMBL" id="RBJC01000009">
    <property type="protein sequence ID" value="RKR71056.1"/>
    <property type="molecule type" value="Genomic_DNA"/>
</dbReference>
<dbReference type="Proteomes" id="UP000280099">
    <property type="component" value="Unassembled WGS sequence"/>
</dbReference>
<name>A0A420XEX5_9PAST</name>
<evidence type="ECO:0000313" key="2">
    <source>
        <dbReference type="Proteomes" id="UP000280099"/>
    </source>
</evidence>
<evidence type="ECO:0000313" key="1">
    <source>
        <dbReference type="EMBL" id="RKR71056.1"/>
    </source>
</evidence>
<proteinExistence type="predicted"/>
<accession>A0A420XEX5</accession>
<organism evidence="1 2">
    <name type="scientific">Otariodibacter oris</name>
    <dbReference type="NCBI Taxonomy" id="1032623"/>
    <lineage>
        <taxon>Bacteria</taxon>
        <taxon>Pseudomonadati</taxon>
        <taxon>Pseudomonadota</taxon>
        <taxon>Gammaproteobacteria</taxon>
        <taxon>Pasteurellales</taxon>
        <taxon>Pasteurellaceae</taxon>
        <taxon>Otariodibacter</taxon>
    </lineage>
</organism>
<comment type="caution">
    <text evidence="1">The sequence shown here is derived from an EMBL/GenBank/DDBJ whole genome shotgun (WGS) entry which is preliminary data.</text>
</comment>
<protein>
    <submittedName>
        <fullName evidence="1">5-methylcytosine-specific restriction enzyme subunit McrC</fullName>
    </submittedName>
</protein>
<sequence>MLAYAYQTLYFSEYKSFTPEKFKNVIELYAEILIIGVPVLIRSGLLKDYILINEKSSVIRGKLDLNTSIKQNSMIDNKLLIVYDEFSEDIFLNQILKATLAYLARSRKISKEKRHKFLSFLVYFKNVSDIELSLSQWKNIKYNRQNIRYQFLIDICRFLYEEMILSVSSGYKNQGINDEQRLSSLYEKFVYAFYKKETQYKVTRPQIKWKVDDGSNEALPIMQTDMVLQNKNNTLIIDTKFYSENMGNRYNKDKLISANLYQIFTYINNWRPRDNEKVSGMLLYAKTTADVQPNYYYEINGNSISVVTIDLNKDFEIICSSLKALVTKFL</sequence>
<keyword evidence="2" id="KW-1185">Reference proteome</keyword>
<gene>
    <name evidence="1" type="ORF">DES31_1631</name>
</gene>
<dbReference type="Pfam" id="PF10117">
    <property type="entry name" value="McrBC"/>
    <property type="match status" value="1"/>
</dbReference>
<reference evidence="1 2" key="1">
    <citation type="submission" date="2018-10" db="EMBL/GenBank/DDBJ databases">
        <title>Genomic Encyclopedia of Type Strains, Phase IV (KMG-IV): sequencing the most valuable type-strain genomes for metagenomic binning, comparative biology and taxonomic classification.</title>
        <authorList>
            <person name="Goeker M."/>
        </authorList>
    </citation>
    <scope>NUCLEOTIDE SEQUENCE [LARGE SCALE GENOMIC DNA]</scope>
    <source>
        <strain evidence="1 2">DSM 23800</strain>
    </source>
</reference>
<dbReference type="AlphaFoldDB" id="A0A420XEX5"/>
<dbReference type="PANTHER" id="PTHR38733">
    <property type="entry name" value="PROTEIN MCRC"/>
    <property type="match status" value="1"/>
</dbReference>
<dbReference type="RefSeq" id="WP_211327987.1">
    <property type="nucleotide sequence ID" value="NZ_CP016604.1"/>
</dbReference>